<evidence type="ECO:0000313" key="3">
    <source>
        <dbReference type="Proteomes" id="UP000269974"/>
    </source>
</evidence>
<proteinExistence type="predicted"/>
<keyword evidence="1" id="KW-0472">Membrane</keyword>
<feature type="transmembrane region" description="Helical" evidence="1">
    <location>
        <begin position="9"/>
        <end position="30"/>
    </location>
</feature>
<sequence>MELDVAEPVAVLGVVGEFAALAAVAPVAALGLAGELAAPVAVLGLAGALVALGAAVADRLELCARSGNAWLLLFTASPTKAHFHDANGIGNTLLQKLRAPPAARDYSRTRC</sequence>
<dbReference type="EMBL" id="UYIO01000001">
    <property type="protein sequence ID" value="VDG77303.1"/>
    <property type="molecule type" value="Genomic_DNA"/>
</dbReference>
<accession>A0A7Z8YBM4</accession>
<evidence type="ECO:0000256" key="1">
    <source>
        <dbReference type="SAM" id="Phobius"/>
    </source>
</evidence>
<keyword evidence="1" id="KW-0812">Transmembrane</keyword>
<protein>
    <submittedName>
        <fullName evidence="2">Uncharacterized protein</fullName>
    </submittedName>
</protein>
<dbReference type="AlphaFoldDB" id="A0A7Z8YBM4"/>
<evidence type="ECO:0000313" key="2">
    <source>
        <dbReference type="EMBL" id="VDG77303.1"/>
    </source>
</evidence>
<dbReference type="Proteomes" id="UP000269974">
    <property type="component" value="Unassembled WGS sequence"/>
</dbReference>
<reference evidence="2 3" key="1">
    <citation type="submission" date="2018-11" db="EMBL/GenBank/DDBJ databases">
        <authorList>
            <consortium name="Pathogen Informatics"/>
        </authorList>
    </citation>
    <scope>NUCLEOTIDE SEQUENCE [LARGE SCALE GENOMIC DNA]</scope>
    <source>
        <strain evidence="2 3">NCTC10327</strain>
    </source>
</reference>
<dbReference type="RefSeq" id="WP_221884795.1">
    <property type="nucleotide sequence ID" value="NZ_UYIO01000001.1"/>
</dbReference>
<feature type="transmembrane region" description="Helical" evidence="1">
    <location>
        <begin position="36"/>
        <end position="57"/>
    </location>
</feature>
<gene>
    <name evidence="2" type="ORF">NCTC10327_01915</name>
</gene>
<organism evidence="2 3">
    <name type="scientific">Actinobaculum suis</name>
    <dbReference type="NCBI Taxonomy" id="1657"/>
    <lineage>
        <taxon>Bacteria</taxon>
        <taxon>Bacillati</taxon>
        <taxon>Actinomycetota</taxon>
        <taxon>Actinomycetes</taxon>
        <taxon>Actinomycetales</taxon>
        <taxon>Actinomycetaceae</taxon>
        <taxon>Actinobaculum</taxon>
    </lineage>
</organism>
<comment type="caution">
    <text evidence="2">The sequence shown here is derived from an EMBL/GenBank/DDBJ whole genome shotgun (WGS) entry which is preliminary data.</text>
</comment>
<name>A0A7Z8YBM4_9ACTO</name>
<keyword evidence="1" id="KW-1133">Transmembrane helix</keyword>